<dbReference type="InterPro" id="IPR001647">
    <property type="entry name" value="HTH_TetR"/>
</dbReference>
<feature type="DNA-binding region" description="H-T-H motif" evidence="5">
    <location>
        <begin position="22"/>
        <end position="41"/>
    </location>
</feature>
<proteinExistence type="predicted"/>
<evidence type="ECO:0000313" key="8">
    <source>
        <dbReference type="Proteomes" id="UP001597508"/>
    </source>
</evidence>
<keyword evidence="2" id="KW-0805">Transcription regulation</keyword>
<gene>
    <name evidence="7" type="ORF">ACFSRZ_07600</name>
</gene>
<dbReference type="PANTHER" id="PTHR30055:SF175">
    <property type="entry name" value="HTH-TYPE TRANSCRIPTIONAL REPRESSOR KSTR2"/>
    <property type="match status" value="1"/>
</dbReference>
<feature type="domain" description="HTH tetR-type" evidence="6">
    <location>
        <begin position="1"/>
        <end position="59"/>
    </location>
</feature>
<evidence type="ECO:0000256" key="3">
    <source>
        <dbReference type="ARBA" id="ARBA00023125"/>
    </source>
</evidence>
<organism evidence="7 8">
    <name type="scientific">Pseudotenacibaculum haliotis</name>
    <dbReference type="NCBI Taxonomy" id="1862138"/>
    <lineage>
        <taxon>Bacteria</taxon>
        <taxon>Pseudomonadati</taxon>
        <taxon>Bacteroidota</taxon>
        <taxon>Flavobacteriia</taxon>
        <taxon>Flavobacteriales</taxon>
        <taxon>Flavobacteriaceae</taxon>
        <taxon>Pseudotenacibaculum</taxon>
    </lineage>
</organism>
<evidence type="ECO:0000256" key="1">
    <source>
        <dbReference type="ARBA" id="ARBA00022491"/>
    </source>
</evidence>
<dbReference type="InterPro" id="IPR050109">
    <property type="entry name" value="HTH-type_TetR-like_transc_reg"/>
</dbReference>
<accession>A0ABW5LTX3</accession>
<dbReference type="PRINTS" id="PR00455">
    <property type="entry name" value="HTHTETR"/>
</dbReference>
<dbReference type="SUPFAM" id="SSF46689">
    <property type="entry name" value="Homeodomain-like"/>
    <property type="match status" value="1"/>
</dbReference>
<evidence type="ECO:0000313" key="7">
    <source>
        <dbReference type="EMBL" id="MFD2567231.1"/>
    </source>
</evidence>
<keyword evidence="8" id="KW-1185">Reference proteome</keyword>
<dbReference type="Proteomes" id="UP001597508">
    <property type="component" value="Unassembled WGS sequence"/>
</dbReference>
<sequence length="197" mass="23153">MRDKILEKAREMFLTLGYKSVTMDDIASELAISKKTLYKYFDNKLALVEEATVGLHESCLMMVNAVISQGYNPIKENFEIKKMFKEMFKTASSSPIYQLRKYYPKIHEKVMKKEMVAFSECLRSNLERGIQEGFYREEIKVELYTQFYFSLVFSIHDSPIENHKIPELEKEALVYHTRAIATKKGIEELENQLYTNN</sequence>
<name>A0ABW5LTX3_9FLAO</name>
<evidence type="ECO:0000256" key="4">
    <source>
        <dbReference type="ARBA" id="ARBA00023163"/>
    </source>
</evidence>
<keyword evidence="4" id="KW-0804">Transcription</keyword>
<comment type="caution">
    <text evidence="7">The sequence shown here is derived from an EMBL/GenBank/DDBJ whole genome shotgun (WGS) entry which is preliminary data.</text>
</comment>
<evidence type="ECO:0000259" key="6">
    <source>
        <dbReference type="PROSITE" id="PS50977"/>
    </source>
</evidence>
<dbReference type="Pfam" id="PF00440">
    <property type="entry name" value="TetR_N"/>
    <property type="match status" value="1"/>
</dbReference>
<dbReference type="InterPro" id="IPR009057">
    <property type="entry name" value="Homeodomain-like_sf"/>
</dbReference>
<dbReference type="PANTHER" id="PTHR30055">
    <property type="entry name" value="HTH-TYPE TRANSCRIPTIONAL REGULATOR RUTR"/>
    <property type="match status" value="1"/>
</dbReference>
<reference evidence="8" key="1">
    <citation type="journal article" date="2019" name="Int. J. Syst. Evol. Microbiol.">
        <title>The Global Catalogue of Microorganisms (GCM) 10K type strain sequencing project: providing services to taxonomists for standard genome sequencing and annotation.</title>
        <authorList>
            <consortium name="The Broad Institute Genomics Platform"/>
            <consortium name="The Broad Institute Genome Sequencing Center for Infectious Disease"/>
            <person name="Wu L."/>
            <person name="Ma J."/>
        </authorList>
    </citation>
    <scope>NUCLEOTIDE SEQUENCE [LARGE SCALE GENOMIC DNA]</scope>
    <source>
        <strain evidence="8">KCTC 52127</strain>
    </source>
</reference>
<protein>
    <submittedName>
        <fullName evidence="7">TetR/AcrR family transcriptional regulator</fullName>
    </submittedName>
</protein>
<keyword evidence="1" id="KW-0678">Repressor</keyword>
<evidence type="ECO:0000256" key="5">
    <source>
        <dbReference type="PROSITE-ProRule" id="PRU00335"/>
    </source>
</evidence>
<dbReference type="PROSITE" id="PS50977">
    <property type="entry name" value="HTH_TETR_2"/>
    <property type="match status" value="1"/>
</dbReference>
<evidence type="ECO:0000256" key="2">
    <source>
        <dbReference type="ARBA" id="ARBA00023015"/>
    </source>
</evidence>
<keyword evidence="3 5" id="KW-0238">DNA-binding</keyword>
<dbReference type="Gene3D" id="1.10.357.10">
    <property type="entry name" value="Tetracycline Repressor, domain 2"/>
    <property type="match status" value="1"/>
</dbReference>
<dbReference type="EMBL" id="JBHULH010000003">
    <property type="protein sequence ID" value="MFD2567231.1"/>
    <property type="molecule type" value="Genomic_DNA"/>
</dbReference>
<dbReference type="RefSeq" id="WP_379665939.1">
    <property type="nucleotide sequence ID" value="NZ_JBHULH010000003.1"/>
</dbReference>